<gene>
    <name evidence="1" type="ORF">NFC73_00755</name>
</gene>
<organism evidence="1 2">
    <name type="scientific">Pseudarthrobacter humi</name>
    <dbReference type="NCBI Taxonomy" id="2952523"/>
    <lineage>
        <taxon>Bacteria</taxon>
        <taxon>Bacillati</taxon>
        <taxon>Actinomycetota</taxon>
        <taxon>Actinomycetes</taxon>
        <taxon>Micrococcales</taxon>
        <taxon>Micrococcaceae</taxon>
        <taxon>Pseudarthrobacter</taxon>
    </lineage>
</organism>
<keyword evidence="2" id="KW-1185">Reference proteome</keyword>
<protein>
    <submittedName>
        <fullName evidence="1">Uncharacterized protein</fullName>
    </submittedName>
</protein>
<proteinExistence type="predicted"/>
<comment type="caution">
    <text evidence="1">The sequence shown here is derived from an EMBL/GenBank/DDBJ whole genome shotgun (WGS) entry which is preliminary data.</text>
</comment>
<evidence type="ECO:0000313" key="2">
    <source>
        <dbReference type="Proteomes" id="UP001524318"/>
    </source>
</evidence>
<dbReference type="EMBL" id="JANCLV010000001">
    <property type="protein sequence ID" value="MCP8998269.1"/>
    <property type="molecule type" value="Genomic_DNA"/>
</dbReference>
<sequence>MDVDDVDPWIVQITWEMEDGTSRPVRFDVRGRDGQPIDPSDTFRKMATVIEDSRVQLAGLYDDVASFWESHGHVRPAAKVRKQIPKGPGRKPTLPEGHFELIAALYVKFRDQENVSRPVQAVADFLLNHDGYREYATAVADPKLTNKRRAENLKSWRNRVNTWVNRAKKMGLIPGERNKENG</sequence>
<reference evidence="1 2" key="1">
    <citation type="submission" date="2022-06" db="EMBL/GenBank/DDBJ databases">
        <title>Pseudarthrobacter sp. strain RMG13 Genome sequencing and assembly.</title>
        <authorList>
            <person name="Kim I."/>
        </authorList>
    </citation>
    <scope>NUCLEOTIDE SEQUENCE [LARGE SCALE GENOMIC DNA]</scope>
    <source>
        <strain evidence="1 2">RMG13</strain>
    </source>
</reference>
<name>A0ABT1LII7_9MICC</name>
<accession>A0ABT1LII7</accession>
<dbReference type="Proteomes" id="UP001524318">
    <property type="component" value="Unassembled WGS sequence"/>
</dbReference>
<dbReference type="RefSeq" id="WP_254746855.1">
    <property type="nucleotide sequence ID" value="NZ_JANCLV010000001.1"/>
</dbReference>
<evidence type="ECO:0000313" key="1">
    <source>
        <dbReference type="EMBL" id="MCP8998269.1"/>
    </source>
</evidence>